<evidence type="ECO:0000313" key="3">
    <source>
        <dbReference type="Proteomes" id="UP000612352"/>
    </source>
</evidence>
<protein>
    <submittedName>
        <fullName evidence="2">DUF998 domain-containing protein</fullName>
    </submittedName>
</protein>
<feature type="transmembrane region" description="Helical" evidence="1">
    <location>
        <begin position="183"/>
        <end position="201"/>
    </location>
</feature>
<keyword evidence="1" id="KW-0472">Membrane</keyword>
<keyword evidence="1" id="KW-0812">Transmembrane</keyword>
<keyword evidence="1" id="KW-1133">Transmembrane helix</keyword>
<feature type="transmembrane region" description="Helical" evidence="1">
    <location>
        <begin position="79"/>
        <end position="96"/>
    </location>
</feature>
<dbReference type="Proteomes" id="UP000612352">
    <property type="component" value="Unassembled WGS sequence"/>
</dbReference>
<feature type="transmembrane region" description="Helical" evidence="1">
    <location>
        <begin position="51"/>
        <end position="73"/>
    </location>
</feature>
<dbReference type="RefSeq" id="WP_200502268.1">
    <property type="nucleotide sequence ID" value="NZ_JAEDAJ010000004.1"/>
</dbReference>
<comment type="caution">
    <text evidence="2">The sequence shown here is derived from an EMBL/GenBank/DDBJ whole genome shotgun (WGS) entry which is preliminary data.</text>
</comment>
<feature type="transmembrane region" description="Helical" evidence="1">
    <location>
        <begin position="150"/>
        <end position="171"/>
    </location>
</feature>
<dbReference type="Pfam" id="PF06197">
    <property type="entry name" value="DUF998"/>
    <property type="match status" value="1"/>
</dbReference>
<proteinExistence type="predicted"/>
<accession>A0ABS1BAI6</accession>
<organism evidence="2 3">
    <name type="scientific">Brachybacterium halotolerans</name>
    <dbReference type="NCBI Taxonomy" id="2795215"/>
    <lineage>
        <taxon>Bacteria</taxon>
        <taxon>Bacillati</taxon>
        <taxon>Actinomycetota</taxon>
        <taxon>Actinomycetes</taxon>
        <taxon>Micrococcales</taxon>
        <taxon>Dermabacteraceae</taxon>
        <taxon>Brachybacterium</taxon>
    </lineage>
</organism>
<name>A0ABS1BAI6_9MICO</name>
<feature type="transmembrane region" description="Helical" evidence="1">
    <location>
        <begin position="6"/>
        <end position="25"/>
    </location>
</feature>
<dbReference type="InterPro" id="IPR009339">
    <property type="entry name" value="DUF998"/>
</dbReference>
<reference evidence="2 3" key="1">
    <citation type="submission" date="2020-12" db="EMBL/GenBank/DDBJ databases">
        <title>Brachybacterium sp. MASK1Z-5, whole genome shotgun sequence.</title>
        <authorList>
            <person name="Tuo L."/>
        </authorList>
    </citation>
    <scope>NUCLEOTIDE SEQUENCE [LARGE SCALE GENOMIC DNA]</scope>
    <source>
        <strain evidence="2 3">MASK1Z-5</strain>
    </source>
</reference>
<evidence type="ECO:0000256" key="1">
    <source>
        <dbReference type="SAM" id="Phobius"/>
    </source>
</evidence>
<evidence type="ECO:0000313" key="2">
    <source>
        <dbReference type="EMBL" id="MBK0331646.1"/>
    </source>
</evidence>
<gene>
    <name evidence="2" type="ORF">I8D64_09550</name>
</gene>
<feature type="transmembrane region" description="Helical" evidence="1">
    <location>
        <begin position="116"/>
        <end position="138"/>
    </location>
</feature>
<keyword evidence="3" id="KW-1185">Reference proteome</keyword>
<dbReference type="EMBL" id="JAEDAJ010000004">
    <property type="protein sequence ID" value="MBK0331646.1"/>
    <property type="molecule type" value="Genomic_DNA"/>
</dbReference>
<sequence>MAQVLALVASVLFILRLLALVSLHVRPGGIHPVRHAVSDYAASSAPGTRRLAAVASWLAALAWAVLGIVVLTYPSVSEHAGLGVWLLVLALVLALMPRVPTDAPGEPVTSRGRLHLVLAVAWFAIAYSTIGPLTRLLAEATGAPAPGILPVLHVIAAIALVCLVVSLLVPALRERTFGVSERVFILAVTLAPLIVGVGLAAA</sequence>